<dbReference type="GO" id="GO:0016410">
    <property type="term" value="F:N-acyltransferase activity"/>
    <property type="evidence" value="ECO:0007669"/>
    <property type="project" value="UniProtKB-UniRule"/>
</dbReference>
<comment type="pathway">
    <text evidence="9">Protein modification; lipoprotein biosynthesis (N-acyl transfer).</text>
</comment>
<evidence type="ECO:0000256" key="7">
    <source>
        <dbReference type="ARBA" id="ARBA00023136"/>
    </source>
</evidence>
<dbReference type="PROSITE" id="PS50263">
    <property type="entry name" value="CN_HYDROLASE"/>
    <property type="match status" value="1"/>
</dbReference>
<keyword evidence="8 9" id="KW-0012">Acyltransferase</keyword>
<keyword evidence="6 9" id="KW-1133">Transmembrane helix</keyword>
<evidence type="ECO:0000256" key="3">
    <source>
        <dbReference type="ARBA" id="ARBA00022475"/>
    </source>
</evidence>
<dbReference type="CDD" id="cd07571">
    <property type="entry name" value="ALP_N-acyl_transferase"/>
    <property type="match status" value="1"/>
</dbReference>
<dbReference type="RefSeq" id="WP_036753074.1">
    <property type="nucleotide sequence ID" value="NZ_JAGSGC010000002.1"/>
</dbReference>
<keyword evidence="12" id="KW-1185">Reference proteome</keyword>
<evidence type="ECO:0000256" key="9">
    <source>
        <dbReference type="HAMAP-Rule" id="MF_01148"/>
    </source>
</evidence>
<organism evidence="11 12">
    <name type="scientific">Photobacterium galatheae</name>
    <dbReference type="NCBI Taxonomy" id="1654360"/>
    <lineage>
        <taxon>Bacteria</taxon>
        <taxon>Pseudomonadati</taxon>
        <taxon>Pseudomonadota</taxon>
        <taxon>Gammaproteobacteria</taxon>
        <taxon>Vibrionales</taxon>
        <taxon>Vibrionaceae</taxon>
        <taxon>Photobacterium</taxon>
    </lineage>
</organism>
<dbReference type="EC" id="2.3.1.269" evidence="9"/>
<feature type="transmembrane region" description="Helical" evidence="9">
    <location>
        <begin position="485"/>
        <end position="502"/>
    </location>
</feature>
<protein>
    <recommendedName>
        <fullName evidence="9">Apolipoprotein N-acyltransferase</fullName>
        <shortName evidence="9">ALP N-acyltransferase</shortName>
        <ecNumber evidence="9">2.3.1.269</ecNumber>
    </recommendedName>
</protein>
<comment type="function">
    <text evidence="9">Catalyzes the phospholipid dependent N-acylation of the N-terminal cysteine of apolipoprotein, the last step in lipoprotein maturation.</text>
</comment>
<evidence type="ECO:0000256" key="5">
    <source>
        <dbReference type="ARBA" id="ARBA00022692"/>
    </source>
</evidence>
<comment type="caution">
    <text evidence="11">The sequence shown here is derived from an EMBL/GenBank/DDBJ whole genome shotgun (WGS) entry which is preliminary data.</text>
</comment>
<dbReference type="InterPro" id="IPR004563">
    <property type="entry name" value="Apolipo_AcylTrfase"/>
</dbReference>
<name>A0A066RV14_9GAMM</name>
<dbReference type="STRING" id="1654360.EA58_12725"/>
<accession>A0A066RV14</accession>
<dbReference type="SUPFAM" id="SSF56317">
    <property type="entry name" value="Carbon-nitrogen hydrolase"/>
    <property type="match status" value="1"/>
</dbReference>
<evidence type="ECO:0000259" key="10">
    <source>
        <dbReference type="PROSITE" id="PS50263"/>
    </source>
</evidence>
<evidence type="ECO:0000256" key="1">
    <source>
        <dbReference type="ARBA" id="ARBA00004651"/>
    </source>
</evidence>
<comment type="subcellular location">
    <subcellularLocation>
        <location evidence="1 9">Cell membrane</location>
        <topology evidence="1 9">Multi-pass membrane protein</topology>
    </subcellularLocation>
</comment>
<dbReference type="HAMAP" id="MF_01148">
    <property type="entry name" value="Lnt"/>
    <property type="match status" value="1"/>
</dbReference>
<feature type="domain" description="CN hydrolase" evidence="10">
    <location>
        <begin position="226"/>
        <end position="472"/>
    </location>
</feature>
<feature type="transmembrane region" description="Helical" evidence="9">
    <location>
        <begin position="123"/>
        <end position="142"/>
    </location>
</feature>
<gene>
    <name evidence="9 11" type="primary">lnt</name>
    <name evidence="11" type="ORF">EA58_12725</name>
</gene>
<dbReference type="OrthoDB" id="9804277at2"/>
<dbReference type="NCBIfam" id="TIGR00546">
    <property type="entry name" value="lnt"/>
    <property type="match status" value="1"/>
</dbReference>
<feature type="transmembrane region" description="Helical" evidence="9">
    <location>
        <begin position="54"/>
        <end position="74"/>
    </location>
</feature>
<evidence type="ECO:0000256" key="6">
    <source>
        <dbReference type="ARBA" id="ARBA00022989"/>
    </source>
</evidence>
<evidence type="ECO:0000313" key="11">
    <source>
        <dbReference type="EMBL" id="KDM91203.1"/>
    </source>
</evidence>
<comment type="caution">
    <text evidence="9">Lacks conserved residue(s) required for the propagation of feature annotation.</text>
</comment>
<reference evidence="11 12" key="1">
    <citation type="submission" date="2014-04" db="EMBL/GenBank/DDBJ databases">
        <title>Draft genome sequence of Photobacterium halotolerans S2753: a solonamide, ngercheumicin and holomycin producer.</title>
        <authorList>
            <person name="Machado H.R."/>
            <person name="Gram L."/>
        </authorList>
    </citation>
    <scope>NUCLEOTIDE SEQUENCE [LARGE SCALE GENOMIC DNA]</scope>
    <source>
        <strain evidence="11 12">S2753</strain>
    </source>
</reference>
<dbReference type="PANTHER" id="PTHR38686">
    <property type="entry name" value="APOLIPOPROTEIN N-ACYLTRANSFERASE"/>
    <property type="match status" value="1"/>
</dbReference>
<evidence type="ECO:0000313" key="12">
    <source>
        <dbReference type="Proteomes" id="UP000027192"/>
    </source>
</evidence>
<feature type="transmembrane region" description="Helical" evidence="9">
    <location>
        <begin position="162"/>
        <end position="187"/>
    </location>
</feature>
<sequence length="519" mass="58074">MRRIDNLNLLGRLLLAVPAGALATLSFAPYQYWFLAPLSLIIFFTLLQNQRPKTAFQTGFAWGLGLFGSGVWWVHVSIADFGGMPIAAGLFLMALLIGYLAIYPALFGALLARFGLGRPFHQLMLIGPVLWLLLDWIRGWLFTGFPWLWLGYGQIHGPFASFAPILGVEGLTLALVLSCGALVAAGYYRNWKPLMVPALLLFLAYQTKGIEWVQPEPYKPVKVALVQGNIPQALKWQPDQRWPTLMKYLDLTRENWDADIIVWPEAAIPALEQQVGTFLSRIDEAARMNQSAVITGVLDRTEQGQYYNNILTLGVNRDGAYHYDTTSRYSKHHLLPFGEFVPFGDLLRPLAPIFNLPMSSFSRGNFIQQNLEANGYALAPALCYEIAFSEQVRQNVGSGTDILLTLSNDAWFGRSIGPHQHMEIAQMRALETGKPLLRATNTGVTAVVDYQGKIIAELPQFETGVLRATVTPTKGLTPYTSLGSWPLYLYLLWSVTLSWLLVKRRRGDFRETNPQEGVH</sequence>
<comment type="catalytic activity">
    <reaction evidence="9">
        <text>N-terminal S-1,2-diacyl-sn-glyceryl-L-cysteinyl-[lipoprotein] + a glycerophospholipid = N-acyl-S-1,2-diacyl-sn-glyceryl-L-cysteinyl-[lipoprotein] + a 2-acyl-sn-glycero-3-phospholipid + H(+)</text>
        <dbReference type="Rhea" id="RHEA:48228"/>
        <dbReference type="Rhea" id="RHEA-COMP:14681"/>
        <dbReference type="Rhea" id="RHEA-COMP:14684"/>
        <dbReference type="ChEBI" id="CHEBI:15378"/>
        <dbReference type="ChEBI" id="CHEBI:136912"/>
        <dbReference type="ChEBI" id="CHEBI:140656"/>
        <dbReference type="ChEBI" id="CHEBI:140657"/>
        <dbReference type="ChEBI" id="CHEBI:140660"/>
        <dbReference type="EC" id="2.3.1.269"/>
    </reaction>
</comment>
<dbReference type="InterPro" id="IPR036526">
    <property type="entry name" value="C-N_Hydrolase_sf"/>
</dbReference>
<dbReference type="InterPro" id="IPR003010">
    <property type="entry name" value="C-N_Hydrolase"/>
</dbReference>
<evidence type="ECO:0000256" key="2">
    <source>
        <dbReference type="ARBA" id="ARBA00010065"/>
    </source>
</evidence>
<dbReference type="Pfam" id="PF20154">
    <property type="entry name" value="LNT_N"/>
    <property type="match status" value="1"/>
</dbReference>
<dbReference type="Pfam" id="PF00795">
    <property type="entry name" value="CN_hydrolase"/>
    <property type="match status" value="1"/>
</dbReference>
<feature type="transmembrane region" description="Helical" evidence="9">
    <location>
        <begin position="86"/>
        <end position="111"/>
    </location>
</feature>
<evidence type="ECO:0000256" key="8">
    <source>
        <dbReference type="ARBA" id="ARBA00023315"/>
    </source>
</evidence>
<keyword evidence="4 9" id="KW-0808">Transferase</keyword>
<comment type="similarity">
    <text evidence="2 9">Belongs to the CN hydrolase family. Apolipoprotein N-acyltransferase subfamily.</text>
</comment>
<dbReference type="InterPro" id="IPR045378">
    <property type="entry name" value="LNT_N"/>
</dbReference>
<dbReference type="EMBL" id="JMIB01000024">
    <property type="protein sequence ID" value="KDM91203.1"/>
    <property type="molecule type" value="Genomic_DNA"/>
</dbReference>
<evidence type="ECO:0000256" key="4">
    <source>
        <dbReference type="ARBA" id="ARBA00022679"/>
    </source>
</evidence>
<keyword evidence="11" id="KW-0449">Lipoprotein</keyword>
<proteinExistence type="inferred from homology"/>
<keyword evidence="5 9" id="KW-0812">Transmembrane</keyword>
<dbReference type="Proteomes" id="UP000027192">
    <property type="component" value="Unassembled WGS sequence"/>
</dbReference>
<dbReference type="Gene3D" id="3.60.110.10">
    <property type="entry name" value="Carbon-nitrogen hydrolase"/>
    <property type="match status" value="1"/>
</dbReference>
<dbReference type="GO" id="GO:0005886">
    <property type="term" value="C:plasma membrane"/>
    <property type="evidence" value="ECO:0007669"/>
    <property type="project" value="UniProtKB-SubCell"/>
</dbReference>
<keyword evidence="3 9" id="KW-1003">Cell membrane</keyword>
<dbReference type="GO" id="GO:0042158">
    <property type="term" value="P:lipoprotein biosynthetic process"/>
    <property type="evidence" value="ECO:0007669"/>
    <property type="project" value="UniProtKB-UniRule"/>
</dbReference>
<dbReference type="UniPathway" id="UPA00666"/>
<keyword evidence="7 9" id="KW-0472">Membrane</keyword>
<dbReference type="PANTHER" id="PTHR38686:SF1">
    <property type="entry name" value="APOLIPOPROTEIN N-ACYLTRANSFERASE"/>
    <property type="match status" value="1"/>
</dbReference>
<dbReference type="AlphaFoldDB" id="A0A066RV14"/>